<reference evidence="7" key="1">
    <citation type="submission" date="2018-07" db="EMBL/GenBank/DDBJ databases">
        <title>Genome sequence of Erythrobacter strain YH-07, an antagonistic bacterium isolated from Yellow Sea.</title>
        <authorList>
            <person name="Tang T."/>
            <person name="Liu Q."/>
            <person name="Sun X."/>
        </authorList>
    </citation>
    <scope>NUCLEOTIDE SEQUENCE [LARGE SCALE GENOMIC DNA]</scope>
    <source>
        <strain evidence="7">YH-07</strain>
    </source>
</reference>
<evidence type="ECO:0000259" key="5">
    <source>
        <dbReference type="Pfam" id="PF13657"/>
    </source>
</evidence>
<dbReference type="InterPro" id="IPR012893">
    <property type="entry name" value="HipA-like_C"/>
</dbReference>
<dbReference type="InterPro" id="IPR017508">
    <property type="entry name" value="HipA_N1"/>
</dbReference>
<name>A0A345YED1_9SPHN</name>
<dbReference type="PANTHER" id="PTHR37419:SF1">
    <property type="entry name" value="SERINE_THREONINE-PROTEIN KINASE TOXIN HIPA"/>
    <property type="match status" value="1"/>
</dbReference>
<organism evidence="6 7">
    <name type="scientific">Erythrobacter aureus</name>
    <dbReference type="NCBI Taxonomy" id="2182384"/>
    <lineage>
        <taxon>Bacteria</taxon>
        <taxon>Pseudomonadati</taxon>
        <taxon>Pseudomonadota</taxon>
        <taxon>Alphaproteobacteria</taxon>
        <taxon>Sphingomonadales</taxon>
        <taxon>Erythrobacteraceae</taxon>
        <taxon>Erythrobacter/Porphyrobacter group</taxon>
        <taxon>Erythrobacter</taxon>
    </lineage>
</organism>
<evidence type="ECO:0000313" key="7">
    <source>
        <dbReference type="Proteomes" id="UP000254508"/>
    </source>
</evidence>
<dbReference type="RefSeq" id="WP_115416464.1">
    <property type="nucleotide sequence ID" value="NZ_CP031357.1"/>
</dbReference>
<protein>
    <submittedName>
        <fullName evidence="6">Type II toxin-antitoxin system HipA family toxin</fullName>
    </submittedName>
</protein>
<keyword evidence="3" id="KW-0418">Kinase</keyword>
<dbReference type="CDD" id="cd17808">
    <property type="entry name" value="HipA_Ec_like"/>
    <property type="match status" value="1"/>
</dbReference>
<feature type="domain" description="HipA-like C-terminal" evidence="4">
    <location>
        <begin position="154"/>
        <end position="399"/>
    </location>
</feature>
<keyword evidence="7" id="KW-1185">Reference proteome</keyword>
<proteinExistence type="inferred from homology"/>
<evidence type="ECO:0000256" key="2">
    <source>
        <dbReference type="ARBA" id="ARBA00022679"/>
    </source>
</evidence>
<evidence type="ECO:0000256" key="1">
    <source>
        <dbReference type="ARBA" id="ARBA00010164"/>
    </source>
</evidence>
<dbReference type="Proteomes" id="UP000254508">
    <property type="component" value="Chromosome"/>
</dbReference>
<dbReference type="Pfam" id="PF13657">
    <property type="entry name" value="Couple_hipA"/>
    <property type="match status" value="1"/>
</dbReference>
<comment type="similarity">
    <text evidence="1">Belongs to the HipA Ser/Thr kinase family.</text>
</comment>
<evidence type="ECO:0000256" key="3">
    <source>
        <dbReference type="ARBA" id="ARBA00022777"/>
    </source>
</evidence>
<dbReference type="KEGG" id="err:DVR09_07975"/>
<dbReference type="GO" id="GO:0005829">
    <property type="term" value="C:cytosol"/>
    <property type="evidence" value="ECO:0007669"/>
    <property type="project" value="TreeGrafter"/>
</dbReference>
<dbReference type="AlphaFoldDB" id="A0A345YED1"/>
<dbReference type="EMBL" id="CP031357">
    <property type="protein sequence ID" value="AXK42283.1"/>
    <property type="molecule type" value="Genomic_DNA"/>
</dbReference>
<dbReference type="OrthoDB" id="9805913at2"/>
<accession>A0A345YED1</accession>
<gene>
    <name evidence="6" type="ORF">DVR09_07975</name>
</gene>
<dbReference type="Pfam" id="PF07804">
    <property type="entry name" value="HipA_C"/>
    <property type="match status" value="1"/>
</dbReference>
<sequence length="435" mass="48320">MPRQPTHPPLSVYLNNRLVGRLRRQANGAVDFQYDEGWLAWEHAMPVSNSLQLREDRYVGAPVIAVFDNLLPDNRDIRSRVAEKMGAKGTDAYSLLSAVGRDCVGALQFLPDGEEPSALDAIEGEEIAEAGIAEILSNLKAAPLGLERERDFRISIAGAQEKTALTHWKGKWLLPHGTTPTTHIFKPQIGELPNGIDLSNSVENEFLCLEICRNFGIPTTECEIQHFEGKPALIVQRFDREIDGDRILRQPQEDMCQAMGVPPDIKYQSDGGPSMFDVLTFLRGSDTPTEDQANFLKANILFWLLGATDGHAKNFSVAMGLGGRFSLTPLYDVLSAEPSFADGKIPQGKYRLAMSVGKNRHYRIDEIMPRHFMQTADRAGFSVDDARALFEQIKAQAEEVLQTTFDSLPNEFPSALVDGLSAGFIDRLRLLEHLD</sequence>
<feature type="domain" description="HipA N-terminal subdomain 1" evidence="5">
    <location>
        <begin position="10"/>
        <end position="109"/>
    </location>
</feature>
<dbReference type="InterPro" id="IPR052028">
    <property type="entry name" value="HipA_Ser/Thr_kinase"/>
</dbReference>
<evidence type="ECO:0000313" key="6">
    <source>
        <dbReference type="EMBL" id="AXK42283.1"/>
    </source>
</evidence>
<evidence type="ECO:0000259" key="4">
    <source>
        <dbReference type="Pfam" id="PF07804"/>
    </source>
</evidence>
<keyword evidence="2" id="KW-0808">Transferase</keyword>
<dbReference type="NCBIfam" id="TIGR03071">
    <property type="entry name" value="couple_hipA"/>
    <property type="match status" value="1"/>
</dbReference>
<dbReference type="PANTHER" id="PTHR37419">
    <property type="entry name" value="SERINE/THREONINE-PROTEIN KINASE TOXIN HIPA"/>
    <property type="match status" value="1"/>
</dbReference>
<dbReference type="GO" id="GO:0004674">
    <property type="term" value="F:protein serine/threonine kinase activity"/>
    <property type="evidence" value="ECO:0007669"/>
    <property type="project" value="TreeGrafter"/>
</dbReference>